<protein>
    <submittedName>
        <fullName evidence="1">Uncharacterized protein</fullName>
    </submittedName>
</protein>
<dbReference type="EMBL" id="JAPDRP010000019">
    <property type="protein sequence ID" value="KAJ9639331.1"/>
    <property type="molecule type" value="Genomic_DNA"/>
</dbReference>
<accession>A0ACC2YVJ0</accession>
<proteinExistence type="predicted"/>
<keyword evidence="2" id="KW-1185">Reference proteome</keyword>
<reference evidence="1" key="1">
    <citation type="submission" date="2022-10" db="EMBL/GenBank/DDBJ databases">
        <title>Culturing micro-colonial fungi from biological soil crusts in the Mojave desert and describing Neophaeococcomyces mojavensis, and introducing the new genera and species Taxawa tesnikishii.</title>
        <authorList>
            <person name="Kurbessoian T."/>
            <person name="Stajich J.E."/>
        </authorList>
    </citation>
    <scope>NUCLEOTIDE SEQUENCE</scope>
    <source>
        <strain evidence="1">JES_115</strain>
    </source>
</reference>
<evidence type="ECO:0000313" key="2">
    <source>
        <dbReference type="Proteomes" id="UP001172680"/>
    </source>
</evidence>
<dbReference type="Proteomes" id="UP001172680">
    <property type="component" value="Unassembled WGS sequence"/>
</dbReference>
<name>A0ACC2YVJ0_9PEZI</name>
<organism evidence="1 2">
    <name type="scientific">Coniosporium tulheliwenetii</name>
    <dbReference type="NCBI Taxonomy" id="3383036"/>
    <lineage>
        <taxon>Eukaryota</taxon>
        <taxon>Fungi</taxon>
        <taxon>Dikarya</taxon>
        <taxon>Ascomycota</taxon>
        <taxon>Pezizomycotina</taxon>
        <taxon>Dothideomycetes</taxon>
        <taxon>Dothideomycetes incertae sedis</taxon>
        <taxon>Coniosporium</taxon>
    </lineage>
</organism>
<evidence type="ECO:0000313" key="1">
    <source>
        <dbReference type="EMBL" id="KAJ9639331.1"/>
    </source>
</evidence>
<gene>
    <name evidence="1" type="ORF">H2199_006364</name>
</gene>
<sequence length="431" mass="47933">MEASMRNTASMNSKGGAAVRSRSSELMAAVAERIDRLTSTLITQFEAAVGLLQAEETDYNSTAKNSLQMQVHTTSLVRAAEETLTFIHQMQELWLFGQLNTLGKSESEVKMEEDAKVVAQLLKRLVKAQDVDGEEERPRPPPDTSCTAQLWAPELHSIYGRWYIYVAGAHPAHGNKSHRMYVLGGPPADTNPTIGTWENLGLIRGLPQQQWQIDGTVFSMDNQLFLVYSGWPFDNVDLSDLVQELFIVPLSDPVTAAALQPVRISTPEHPWEWTADHGINEGPQWFESADGRWKGLVYSCAGSWTKDYKMATLQYTGGDPMDPGSWRKGSKPLIENAPGRGPYAPGHGMFMKLGEETVAVFHATDNDNDGWNGRKARVQRVKFTDEGPEMGGCVGLTGNSEVFTGYGSLDHRHERRHSLRDLWHSVFSRVS</sequence>
<comment type="caution">
    <text evidence="1">The sequence shown here is derived from an EMBL/GenBank/DDBJ whole genome shotgun (WGS) entry which is preliminary data.</text>
</comment>